<keyword evidence="3" id="KW-1185">Reference proteome</keyword>
<comment type="caution">
    <text evidence="2">The sequence shown here is derived from an EMBL/GenBank/DDBJ whole genome shotgun (WGS) entry which is preliminary data.</text>
</comment>
<protein>
    <submittedName>
        <fullName evidence="2">Unnamed protein product</fullName>
    </submittedName>
</protein>
<dbReference type="AlphaFoldDB" id="A0A9W6TAN8"/>
<feature type="compositionally biased region" description="Acidic residues" evidence="1">
    <location>
        <begin position="68"/>
        <end position="79"/>
    </location>
</feature>
<sequence length="207" mass="23102">MAKKGRKGHKGAEAVDSPAPAAGDDSEKADTPVQVKQEHADGDSALIEKAGLGDGSVGTKENTPLPTVDEEEQDEENPDDVQAHNNDQDDDDTEDLEISTWKNLTSNTRFKLCTERSGLFVDDKIQMNADALFRETSQMNNFMNYLDDDTNVVLHKNRKYFDENDDPYLIEYDVTGGIPYLKFAGVDHDQIENELLEDMISRDSVSK</sequence>
<evidence type="ECO:0000313" key="2">
    <source>
        <dbReference type="EMBL" id="GME83564.1"/>
    </source>
</evidence>
<gene>
    <name evidence="2" type="ORF">Amon01_001007100</name>
</gene>
<dbReference type="EMBL" id="BSXU01016551">
    <property type="protein sequence ID" value="GME83564.1"/>
    <property type="molecule type" value="Genomic_DNA"/>
</dbReference>
<evidence type="ECO:0000256" key="1">
    <source>
        <dbReference type="SAM" id="MobiDB-lite"/>
    </source>
</evidence>
<accession>A0A9W6TAN8</accession>
<feature type="region of interest" description="Disordered" evidence="1">
    <location>
        <begin position="1"/>
        <end position="95"/>
    </location>
</feature>
<proteinExistence type="predicted"/>
<feature type="compositionally biased region" description="Basic and acidic residues" evidence="1">
    <location>
        <begin position="25"/>
        <end position="42"/>
    </location>
</feature>
<evidence type="ECO:0000313" key="3">
    <source>
        <dbReference type="Proteomes" id="UP001165063"/>
    </source>
</evidence>
<organism evidence="2 3">
    <name type="scientific">Ambrosiozyma monospora</name>
    <name type="common">Yeast</name>
    <name type="synonym">Endomycopsis monosporus</name>
    <dbReference type="NCBI Taxonomy" id="43982"/>
    <lineage>
        <taxon>Eukaryota</taxon>
        <taxon>Fungi</taxon>
        <taxon>Dikarya</taxon>
        <taxon>Ascomycota</taxon>
        <taxon>Saccharomycotina</taxon>
        <taxon>Pichiomycetes</taxon>
        <taxon>Pichiales</taxon>
        <taxon>Pichiaceae</taxon>
        <taxon>Ambrosiozyma</taxon>
    </lineage>
</organism>
<dbReference type="Proteomes" id="UP001165063">
    <property type="component" value="Unassembled WGS sequence"/>
</dbReference>
<reference evidence="2" key="1">
    <citation type="submission" date="2023-04" db="EMBL/GenBank/DDBJ databases">
        <title>Ambrosiozyma monospora NBRC 1965.</title>
        <authorList>
            <person name="Ichikawa N."/>
            <person name="Sato H."/>
            <person name="Tonouchi N."/>
        </authorList>
    </citation>
    <scope>NUCLEOTIDE SEQUENCE</scope>
    <source>
        <strain evidence="2">NBRC 1965</strain>
    </source>
</reference>
<name>A0A9W6TAN8_AMBMO</name>